<evidence type="ECO:0000256" key="2">
    <source>
        <dbReference type="ARBA" id="ARBA00006656"/>
    </source>
</evidence>
<protein>
    <recommendedName>
        <fullName evidence="6">TGF-beta family profile domain-containing protein</fullName>
    </recommendedName>
</protein>
<dbReference type="InterPro" id="IPR029034">
    <property type="entry name" value="Cystine-knot_cytokine"/>
</dbReference>
<evidence type="ECO:0000256" key="5">
    <source>
        <dbReference type="SAM" id="SignalP"/>
    </source>
</evidence>
<evidence type="ECO:0000256" key="4">
    <source>
        <dbReference type="RuleBase" id="RU000354"/>
    </source>
</evidence>
<gene>
    <name evidence="7" type="ORF">WR25_24787</name>
</gene>
<feature type="domain" description="TGF-beta family profile" evidence="6">
    <location>
        <begin position="309"/>
        <end position="410"/>
    </location>
</feature>
<keyword evidence="5" id="KW-0732">Signal</keyword>
<dbReference type="Proteomes" id="UP000218231">
    <property type="component" value="Unassembled WGS sequence"/>
</dbReference>
<dbReference type="GO" id="GO:0008083">
    <property type="term" value="F:growth factor activity"/>
    <property type="evidence" value="ECO:0007669"/>
    <property type="project" value="UniProtKB-KW"/>
</dbReference>
<dbReference type="SMART" id="SM00204">
    <property type="entry name" value="TGFB"/>
    <property type="match status" value="1"/>
</dbReference>
<comment type="similarity">
    <text evidence="2 4">Belongs to the TGF-beta family.</text>
</comment>
<dbReference type="InterPro" id="IPR001839">
    <property type="entry name" value="TGF-b_C"/>
</dbReference>
<dbReference type="Gene3D" id="2.10.90.10">
    <property type="entry name" value="Cystine-knot cytokines"/>
    <property type="match status" value="1"/>
</dbReference>
<dbReference type="InterPro" id="IPR015615">
    <property type="entry name" value="TGF-beta-rel"/>
</dbReference>
<dbReference type="Pfam" id="PF00019">
    <property type="entry name" value="TGF_beta"/>
    <property type="match status" value="1"/>
</dbReference>
<evidence type="ECO:0000313" key="8">
    <source>
        <dbReference type="Proteomes" id="UP000218231"/>
    </source>
</evidence>
<evidence type="ECO:0000313" key="7">
    <source>
        <dbReference type="EMBL" id="PAV74212.1"/>
    </source>
</evidence>
<proteinExistence type="inferred from homology"/>
<sequence length="410" mass="47080">MTAIFWQLTCLTTLLGRLDAAKDRRLSAETADNQQLVDRDVLRQTILSMMQFDDEPAINSSNSLANKAMNSYMRQLYRTFIEDDGSDDGNTVRAIPAGIAKYREHQVLVFDISDLGQETMQRAELHFTLKKPDSSRKRSKGIRARTVCLNEYCREQGMKKIPSNSDEEVVWDATKAAFESVHLGATQIAFRITRDRLRMKPYHEMIRWSQPFLLIYAQGDNTIDANKVKEKVEIVKRRRRQLGYYGYESRSKAEDASLQEPDAESESISQENLNGYKIRATNRRVKSGEFDLWAGFGEPEETKENDEIGEKKNDIRVVLLNEEQKKGCEKYTETVDMKELGLDNIIQYPAFMESGRCEGSCQLPLKKEGNPTNHAILQSLLHENVPVCCAPRKTHSLTLLHKYEEKSLFF</sequence>
<comment type="subcellular location">
    <subcellularLocation>
        <location evidence="1">Secreted</location>
    </subcellularLocation>
</comment>
<keyword evidence="3" id="KW-0964">Secreted</keyword>
<dbReference type="OrthoDB" id="5987191at2759"/>
<comment type="caution">
    <text evidence="7">The sequence shown here is derived from an EMBL/GenBank/DDBJ whole genome shotgun (WGS) entry which is preliminary data.</text>
</comment>
<dbReference type="AlphaFoldDB" id="A0A2A2KK18"/>
<feature type="chain" id="PRO_5012900704" description="TGF-beta family profile domain-containing protein" evidence="5">
    <location>
        <begin position="21"/>
        <end position="410"/>
    </location>
</feature>
<evidence type="ECO:0000259" key="6">
    <source>
        <dbReference type="PROSITE" id="PS51362"/>
    </source>
</evidence>
<feature type="signal peptide" evidence="5">
    <location>
        <begin position="1"/>
        <end position="20"/>
    </location>
</feature>
<keyword evidence="4" id="KW-0339">Growth factor</keyword>
<dbReference type="GO" id="GO:0005615">
    <property type="term" value="C:extracellular space"/>
    <property type="evidence" value="ECO:0007669"/>
    <property type="project" value="TreeGrafter"/>
</dbReference>
<dbReference type="PROSITE" id="PS51362">
    <property type="entry name" value="TGF_BETA_2"/>
    <property type="match status" value="1"/>
</dbReference>
<evidence type="ECO:0000256" key="1">
    <source>
        <dbReference type="ARBA" id="ARBA00004613"/>
    </source>
</evidence>
<reference evidence="7 8" key="1">
    <citation type="journal article" date="2017" name="Curr. Biol.">
        <title>Genome architecture and evolution of a unichromosomal asexual nematode.</title>
        <authorList>
            <person name="Fradin H."/>
            <person name="Zegar C."/>
            <person name="Gutwein M."/>
            <person name="Lucas J."/>
            <person name="Kovtun M."/>
            <person name="Corcoran D."/>
            <person name="Baugh L.R."/>
            <person name="Kiontke K."/>
            <person name="Gunsalus K."/>
            <person name="Fitch D.H."/>
            <person name="Piano F."/>
        </authorList>
    </citation>
    <scope>NUCLEOTIDE SEQUENCE [LARGE SCALE GENOMIC DNA]</scope>
    <source>
        <strain evidence="7">PF1309</strain>
    </source>
</reference>
<dbReference type="SUPFAM" id="SSF57501">
    <property type="entry name" value="Cystine-knot cytokines"/>
    <property type="match status" value="1"/>
</dbReference>
<dbReference type="PANTHER" id="PTHR11848">
    <property type="entry name" value="TGF-BETA FAMILY"/>
    <property type="match status" value="1"/>
</dbReference>
<accession>A0A2A2KK18</accession>
<evidence type="ECO:0000256" key="3">
    <source>
        <dbReference type="ARBA" id="ARBA00022525"/>
    </source>
</evidence>
<name>A0A2A2KK18_9BILA</name>
<keyword evidence="8" id="KW-1185">Reference proteome</keyword>
<organism evidence="7 8">
    <name type="scientific">Diploscapter pachys</name>
    <dbReference type="NCBI Taxonomy" id="2018661"/>
    <lineage>
        <taxon>Eukaryota</taxon>
        <taxon>Metazoa</taxon>
        <taxon>Ecdysozoa</taxon>
        <taxon>Nematoda</taxon>
        <taxon>Chromadorea</taxon>
        <taxon>Rhabditida</taxon>
        <taxon>Rhabditina</taxon>
        <taxon>Rhabditomorpha</taxon>
        <taxon>Rhabditoidea</taxon>
        <taxon>Rhabditidae</taxon>
        <taxon>Diploscapter</taxon>
    </lineage>
</organism>
<dbReference type="PANTHER" id="PTHR11848:SF308">
    <property type="entry name" value="BMP-LIKE PROTEIN UNC-129"/>
    <property type="match status" value="1"/>
</dbReference>
<dbReference type="STRING" id="2018661.A0A2A2KK18"/>
<dbReference type="EMBL" id="LIAE01008388">
    <property type="protein sequence ID" value="PAV74212.1"/>
    <property type="molecule type" value="Genomic_DNA"/>
</dbReference>
<dbReference type="GO" id="GO:0005125">
    <property type="term" value="F:cytokine activity"/>
    <property type="evidence" value="ECO:0007669"/>
    <property type="project" value="TreeGrafter"/>
</dbReference>